<dbReference type="GO" id="GO:0046872">
    <property type="term" value="F:metal ion binding"/>
    <property type="evidence" value="ECO:0007669"/>
    <property type="project" value="UniProtKB-KW"/>
</dbReference>
<sequence length="301" mass="32351">MTMPVPPGRRHGRIVRHYGVEVRLAFDDGDFLTVRVKRNSGHVVGDRVCWHGDRLERLERRTLLQRQDPFGKVRSLAANLDGLGIVLAPQPTTPVAFIERVLVAARSAAIAPFLLVNKADLAGSAVLAQQLRQQFGDTQPLLLVSALSGAGLTPLRDLLATLGCCALAGQSGVGKSALLNALCPGLDLQVGELAEGGQGGHTSSVSTLVDLASGGSLIDTPGFRDFAPVQIASAELPGWFPGFAELLHQRACRFRDCRHRQEPGCVIRQALADGSLSAERYGRYLALLDELEAAEQRQRGW</sequence>
<keyword evidence="1" id="KW-0342">GTP-binding</keyword>
<dbReference type="GO" id="GO:0042274">
    <property type="term" value="P:ribosomal small subunit biogenesis"/>
    <property type="evidence" value="ECO:0007669"/>
    <property type="project" value="UniProtKB-UniRule"/>
</dbReference>
<dbReference type="RefSeq" id="WP_092075538.1">
    <property type="nucleotide sequence ID" value="NZ_FNAQ01000001.1"/>
</dbReference>
<keyword evidence="1" id="KW-0479">Metal-binding</keyword>
<dbReference type="GO" id="GO:0005737">
    <property type="term" value="C:cytoplasm"/>
    <property type="evidence" value="ECO:0007669"/>
    <property type="project" value="UniProtKB-SubCell"/>
</dbReference>
<dbReference type="InterPro" id="IPR010914">
    <property type="entry name" value="RsgA_GTPase_dom"/>
</dbReference>
<dbReference type="GO" id="GO:0005525">
    <property type="term" value="F:GTP binding"/>
    <property type="evidence" value="ECO:0007669"/>
    <property type="project" value="UniProtKB-UniRule"/>
</dbReference>
<gene>
    <name evidence="1" type="primary">rsgA</name>
    <name evidence="3" type="ORF">SAMN05661003_101307</name>
</gene>
<dbReference type="Proteomes" id="UP000243205">
    <property type="component" value="Unassembled WGS sequence"/>
</dbReference>
<dbReference type="CDD" id="cd01854">
    <property type="entry name" value="YjeQ_EngC"/>
    <property type="match status" value="1"/>
</dbReference>
<keyword evidence="1" id="KW-0963">Cytoplasm</keyword>
<dbReference type="InterPro" id="IPR004881">
    <property type="entry name" value="Ribosome_biogen_GTPase_RsgA"/>
</dbReference>
<comment type="cofactor">
    <cofactor evidence="1">
        <name>Zn(2+)</name>
        <dbReference type="ChEBI" id="CHEBI:29105"/>
    </cofactor>
    <text evidence="1">Binds 1 zinc ion per subunit.</text>
</comment>
<feature type="binding site" evidence="1">
    <location>
        <begin position="117"/>
        <end position="120"/>
    </location>
    <ligand>
        <name>GTP</name>
        <dbReference type="ChEBI" id="CHEBI:37565"/>
    </ligand>
</feature>
<evidence type="ECO:0000256" key="1">
    <source>
        <dbReference type="HAMAP-Rule" id="MF_01820"/>
    </source>
</evidence>
<dbReference type="PROSITE" id="PS50936">
    <property type="entry name" value="ENGC_GTPASE"/>
    <property type="match status" value="1"/>
</dbReference>
<feature type="binding site" evidence="1">
    <location>
        <position position="259"/>
    </location>
    <ligand>
        <name>Zn(2+)</name>
        <dbReference type="ChEBI" id="CHEBI:29105"/>
    </ligand>
</feature>
<keyword evidence="1" id="KW-0690">Ribosome biogenesis</keyword>
<dbReference type="Pfam" id="PF03193">
    <property type="entry name" value="RsgA_GTPase"/>
    <property type="match status" value="1"/>
</dbReference>
<keyword evidence="1" id="KW-0378">Hydrolase</keyword>
<name>A0A1G6XKG4_9BACT</name>
<protein>
    <recommendedName>
        <fullName evidence="1">Small ribosomal subunit biogenesis GTPase RsgA</fullName>
        <ecNumber evidence="1">3.6.1.-</ecNumber>
    </recommendedName>
</protein>
<feature type="domain" description="EngC GTPase" evidence="2">
    <location>
        <begin position="78"/>
        <end position="224"/>
    </location>
</feature>
<dbReference type="OrthoDB" id="9809485at2"/>
<organism evidence="3 4">
    <name type="scientific">Desulfuromonas thiophila</name>
    <dbReference type="NCBI Taxonomy" id="57664"/>
    <lineage>
        <taxon>Bacteria</taxon>
        <taxon>Pseudomonadati</taxon>
        <taxon>Thermodesulfobacteriota</taxon>
        <taxon>Desulfuromonadia</taxon>
        <taxon>Desulfuromonadales</taxon>
        <taxon>Desulfuromonadaceae</taxon>
        <taxon>Desulfuromonas</taxon>
    </lineage>
</organism>
<feature type="binding site" evidence="1">
    <location>
        <position position="265"/>
    </location>
    <ligand>
        <name>Zn(2+)</name>
        <dbReference type="ChEBI" id="CHEBI:29105"/>
    </ligand>
</feature>
<evidence type="ECO:0000259" key="2">
    <source>
        <dbReference type="PROSITE" id="PS50936"/>
    </source>
</evidence>
<proteinExistence type="inferred from homology"/>
<dbReference type="GO" id="GO:0003924">
    <property type="term" value="F:GTPase activity"/>
    <property type="evidence" value="ECO:0007669"/>
    <property type="project" value="UniProtKB-UniRule"/>
</dbReference>
<comment type="function">
    <text evidence="1">One of several proteins that assist in the late maturation steps of the functional core of the 30S ribosomal subunit. Helps release RbfA from mature subunits. May play a role in the assembly of ribosomal proteins into the subunit. Circularly permuted GTPase that catalyzes slow GTP hydrolysis, GTPase activity is stimulated by the 30S ribosomal subunit.</text>
</comment>
<evidence type="ECO:0000313" key="4">
    <source>
        <dbReference type="Proteomes" id="UP000243205"/>
    </source>
</evidence>
<comment type="subcellular location">
    <subcellularLocation>
        <location evidence="1">Cytoplasm</location>
    </subcellularLocation>
</comment>
<dbReference type="EMBL" id="FNAQ01000001">
    <property type="protein sequence ID" value="SDD78724.1"/>
    <property type="molecule type" value="Genomic_DNA"/>
</dbReference>
<dbReference type="InterPro" id="IPR027417">
    <property type="entry name" value="P-loop_NTPase"/>
</dbReference>
<feature type="binding site" evidence="1">
    <location>
        <position position="257"/>
    </location>
    <ligand>
        <name>Zn(2+)</name>
        <dbReference type="ChEBI" id="CHEBI:29105"/>
    </ligand>
</feature>
<dbReference type="PANTHER" id="PTHR32120:SF11">
    <property type="entry name" value="SMALL RIBOSOMAL SUBUNIT BIOGENESIS GTPASE RSGA 1, MITOCHONDRIAL-RELATED"/>
    <property type="match status" value="1"/>
</dbReference>
<comment type="similarity">
    <text evidence="1">Belongs to the TRAFAC class YlqF/YawG GTPase family. RsgA subfamily.</text>
</comment>
<evidence type="ECO:0000313" key="3">
    <source>
        <dbReference type="EMBL" id="SDD78724.1"/>
    </source>
</evidence>
<keyword evidence="1" id="KW-0694">RNA-binding</keyword>
<dbReference type="Gene3D" id="1.10.40.50">
    <property type="entry name" value="Probable gtpase engc, domain 3"/>
    <property type="match status" value="1"/>
</dbReference>
<dbReference type="Gene3D" id="3.40.50.300">
    <property type="entry name" value="P-loop containing nucleotide triphosphate hydrolases"/>
    <property type="match status" value="1"/>
</dbReference>
<keyword evidence="1" id="KW-0547">Nucleotide-binding</keyword>
<dbReference type="STRING" id="57664.SAMN05661003_101307"/>
<dbReference type="EC" id="3.6.1.-" evidence="1"/>
<dbReference type="AlphaFoldDB" id="A0A1G6XKG4"/>
<accession>A0A1G6XKG4</accession>
<keyword evidence="1" id="KW-0699">rRNA-binding</keyword>
<keyword evidence="1" id="KW-0862">Zinc</keyword>
<comment type="subunit">
    <text evidence="1">Monomer. Associates with 30S ribosomal subunit, binds 16S rRNA.</text>
</comment>
<dbReference type="NCBIfam" id="TIGR00157">
    <property type="entry name" value="ribosome small subunit-dependent GTPase A"/>
    <property type="match status" value="1"/>
</dbReference>
<reference evidence="4" key="1">
    <citation type="submission" date="2016-10" db="EMBL/GenBank/DDBJ databases">
        <authorList>
            <person name="Varghese N."/>
            <person name="Submissions S."/>
        </authorList>
    </citation>
    <scope>NUCLEOTIDE SEQUENCE [LARGE SCALE GENOMIC DNA]</scope>
    <source>
        <strain evidence="4">DSM 8987</strain>
    </source>
</reference>
<dbReference type="HAMAP" id="MF_01820">
    <property type="entry name" value="GTPase_RsgA"/>
    <property type="match status" value="1"/>
</dbReference>
<comment type="caution">
    <text evidence="1">Lacks conserved residue(s) required for the propagation of feature annotation.</text>
</comment>
<keyword evidence="4" id="KW-1185">Reference proteome</keyword>
<dbReference type="SUPFAM" id="SSF52540">
    <property type="entry name" value="P-loop containing nucleoside triphosphate hydrolases"/>
    <property type="match status" value="1"/>
</dbReference>
<feature type="binding site" evidence="1">
    <location>
        <position position="252"/>
    </location>
    <ligand>
        <name>Zn(2+)</name>
        <dbReference type="ChEBI" id="CHEBI:29105"/>
    </ligand>
</feature>
<dbReference type="PANTHER" id="PTHR32120">
    <property type="entry name" value="SMALL RIBOSOMAL SUBUNIT BIOGENESIS GTPASE RSGA"/>
    <property type="match status" value="1"/>
</dbReference>
<dbReference type="GO" id="GO:0019843">
    <property type="term" value="F:rRNA binding"/>
    <property type="evidence" value="ECO:0007669"/>
    <property type="project" value="UniProtKB-KW"/>
</dbReference>